<evidence type="ECO:0000313" key="2">
    <source>
        <dbReference type="EMBL" id="MCB7389441.1"/>
    </source>
</evidence>
<keyword evidence="3" id="KW-1185">Reference proteome</keyword>
<dbReference type="Gene3D" id="1.10.1070.20">
    <property type="match status" value="1"/>
</dbReference>
<feature type="compositionally biased region" description="Polar residues" evidence="1">
    <location>
        <begin position="429"/>
        <end position="443"/>
    </location>
</feature>
<evidence type="ECO:0008006" key="4">
    <source>
        <dbReference type="Google" id="ProtNLM"/>
    </source>
</evidence>
<sequence length="443" mass="50331">MDDKRYTLMNKNRPVLDFLYNLDTHHVVKILKRRELDFAPPAILDMKGNPTRAALDGWWLRRAIPASRAQIQRLIAELHVDSTLALAEKNFGLSLSDRYWINDPENPQNWDDINFFDNDFTEDLGLLTLGQDSSSDNPNLMSPNSTVGGDLNKKWTILNGVRMLVKSGTGFVNQEVYNEVIATHLHKRLLTDTDYVPYSLHQEGKRTYCACPNMLGEDEELIPALHIIQNHKKPNSQNDYQFLVSCFESLGLEDVETYLSKMLTCDYIVGNFDRHYQNFGVIRNVETLAYTRFAPIFDTGNCLWCDSESLDLPADYAYIAKPFGRGLSPDRQLQLLSGFEWFEPDRLDGFADEARAILSQNPNMPPARIESIVKGVMMQMDSAIDFIENQPSFHRLTPAAAKTKEPNTPDFLDSEVADMKDASAKLLCDSNSGQPSKNLHTEH</sequence>
<gene>
    <name evidence="2" type="ORF">LIZ65_19350</name>
</gene>
<reference evidence="2 3" key="1">
    <citation type="submission" date="2021-10" db="EMBL/GenBank/DDBJ databases">
        <title>Collection of gut derived symbiotic bacterial strains cultured from healthy donors.</title>
        <authorList>
            <person name="Lin H."/>
            <person name="Littmann E."/>
            <person name="Kohout C."/>
            <person name="Pamer E.G."/>
        </authorList>
    </citation>
    <scope>NUCLEOTIDE SEQUENCE [LARGE SCALE GENOMIC DNA]</scope>
    <source>
        <strain evidence="2 3">DFI.1.165</strain>
    </source>
</reference>
<evidence type="ECO:0000313" key="3">
    <source>
        <dbReference type="Proteomes" id="UP001299546"/>
    </source>
</evidence>
<feature type="region of interest" description="Disordered" evidence="1">
    <location>
        <begin position="423"/>
        <end position="443"/>
    </location>
</feature>
<dbReference type="RefSeq" id="WP_173686779.1">
    <property type="nucleotide sequence ID" value="NZ_JAJCIQ010000025.1"/>
</dbReference>
<dbReference type="Proteomes" id="UP001299546">
    <property type="component" value="Unassembled WGS sequence"/>
</dbReference>
<dbReference type="EMBL" id="JAJCIS010000026">
    <property type="protein sequence ID" value="MCB7389441.1"/>
    <property type="molecule type" value="Genomic_DNA"/>
</dbReference>
<accession>A0ABS8DM27</accession>
<proteinExistence type="predicted"/>
<protein>
    <recommendedName>
        <fullName evidence="4">DNA-binding protein</fullName>
    </recommendedName>
</protein>
<comment type="caution">
    <text evidence="2">The sequence shown here is derived from an EMBL/GenBank/DDBJ whole genome shotgun (WGS) entry which is preliminary data.</text>
</comment>
<organism evidence="2 3">
    <name type="scientific">Bariatricus massiliensis</name>
    <dbReference type="NCBI Taxonomy" id="1745713"/>
    <lineage>
        <taxon>Bacteria</taxon>
        <taxon>Bacillati</taxon>
        <taxon>Bacillota</taxon>
        <taxon>Clostridia</taxon>
        <taxon>Lachnospirales</taxon>
        <taxon>Lachnospiraceae</taxon>
        <taxon>Bariatricus</taxon>
    </lineage>
</organism>
<name>A0ABS8DM27_9FIRM</name>
<evidence type="ECO:0000256" key="1">
    <source>
        <dbReference type="SAM" id="MobiDB-lite"/>
    </source>
</evidence>